<sequence>MEFAESLNQVAAKIRDLKDGIETEEATKTAFIMPFIGQVLGYDVFNPTEVVPEFTADVGIKKGEKVDYALVRDGQVQILIECKKIGAQLSLENASQLYRYFAATNARIGILTNGQIWNFYMDIDEPNKMDSKPFLVLDLLDIDPTVLPALEKLTKPAFDLDSIASSAEELKYVGALKRAVGDEFREPSDEFVKLLAGHIYEGAFYASVMDKFRPLAAKALKQFLSDQVNDRLKTALGADDIKMASAPEAESDQAEDIPVDDAEPNDDGIVTTEEEIAAYRIIKAIACRDVDPARITMRDAKSYCSIFLDDNNRKPIARLFFNTKQKYIGVFDDNRNCERKPIDDLNGIYQFADDIRAEVQRLLRP</sequence>
<feature type="domain" description="Type I restriction enzyme R protein N-terminal" evidence="2">
    <location>
        <begin position="47"/>
        <end position="120"/>
    </location>
</feature>
<proteinExistence type="predicted"/>
<dbReference type="EMBL" id="JGYS01000001">
    <property type="protein sequence ID" value="KFI56548.1"/>
    <property type="molecule type" value="Genomic_DNA"/>
</dbReference>
<evidence type="ECO:0000259" key="2">
    <source>
        <dbReference type="Pfam" id="PF13588"/>
    </source>
</evidence>
<evidence type="ECO:0000256" key="1">
    <source>
        <dbReference type="SAM" id="MobiDB-lite"/>
    </source>
</evidence>
<feature type="compositionally biased region" description="Acidic residues" evidence="1">
    <location>
        <begin position="249"/>
        <end position="267"/>
    </location>
</feature>
<dbReference type="RefSeq" id="WP_043167820.1">
    <property type="nucleotide sequence ID" value="NZ_JDUV01000040.1"/>
</dbReference>
<dbReference type="InterPro" id="IPR029464">
    <property type="entry name" value="HSDR_N"/>
</dbReference>
<evidence type="ECO:0000313" key="3">
    <source>
        <dbReference type="EMBL" id="KFI56548.1"/>
    </source>
</evidence>
<reference evidence="3 4" key="1">
    <citation type="submission" date="2014-03" db="EMBL/GenBank/DDBJ databases">
        <title>Genomics of Bifidobacteria.</title>
        <authorList>
            <person name="Ventura M."/>
            <person name="Milani C."/>
            <person name="Lugli G.A."/>
        </authorList>
    </citation>
    <scope>NUCLEOTIDE SEQUENCE [LARGE SCALE GENOMIC DNA]</scope>
    <source>
        <strain evidence="3 4">DSM 23973</strain>
    </source>
</reference>
<dbReference type="Proteomes" id="UP000029072">
    <property type="component" value="Unassembled WGS sequence"/>
</dbReference>
<dbReference type="PIRSF" id="PIRSF035009">
    <property type="entry name" value="UCP035009_HSDR_N"/>
    <property type="match status" value="1"/>
</dbReference>
<dbReference type="Pfam" id="PF13588">
    <property type="entry name" value="HSDR_N_2"/>
    <property type="match status" value="1"/>
</dbReference>
<comment type="caution">
    <text evidence="3">The sequence shown here is derived from an EMBL/GenBank/DDBJ whole genome shotgun (WGS) entry which is preliminary data.</text>
</comment>
<dbReference type="OrthoDB" id="9148007at2"/>
<dbReference type="AlphaFoldDB" id="A0A087ACP8"/>
<protein>
    <submittedName>
        <fullName evidence="3">Type I restriction enzyme HsdR protein N-terminal domain protein</fullName>
    </submittedName>
</protein>
<evidence type="ECO:0000313" key="4">
    <source>
        <dbReference type="Proteomes" id="UP000029072"/>
    </source>
</evidence>
<gene>
    <name evidence="3" type="ORF">BCAL_0143</name>
</gene>
<organism evidence="3 4">
    <name type="scientific">Bifidobacterium callitrichos DSM 23973</name>
    <dbReference type="NCBI Taxonomy" id="1437609"/>
    <lineage>
        <taxon>Bacteria</taxon>
        <taxon>Bacillati</taxon>
        <taxon>Actinomycetota</taxon>
        <taxon>Actinomycetes</taxon>
        <taxon>Bifidobacteriales</taxon>
        <taxon>Bifidobacteriaceae</taxon>
        <taxon>Bifidobacterium</taxon>
    </lineage>
</organism>
<dbReference type="eggNOG" id="COG4748">
    <property type="taxonomic scope" value="Bacteria"/>
</dbReference>
<dbReference type="STRING" id="1437609.BCAL_0143"/>
<accession>A0A087ACP8</accession>
<dbReference type="InterPro" id="IPR017035">
    <property type="entry name" value="UCP035009_HsdR_All3000-type"/>
</dbReference>
<name>A0A087ACP8_9BIFI</name>
<feature type="region of interest" description="Disordered" evidence="1">
    <location>
        <begin position="245"/>
        <end position="267"/>
    </location>
</feature>